<dbReference type="RefSeq" id="XP_024345490.1">
    <property type="nucleotide sequence ID" value="XM_024500094.1"/>
</dbReference>
<dbReference type="CTD" id="36346560"/>
<dbReference type="KEGG" id="egl:EGR_10845"/>
<dbReference type="AlphaFoldDB" id="W6ULA3"/>
<sequence length="103" mass="11263">MLLVEEGAASAQVTLVCVNLTVFSALRVTDRTVCMCCYQQKKEKKKFLGTIASKGWAASCRVPCLAVYLSVYRPTHPSVSRSICLTHDLPSPSPRLCFTHTAA</sequence>
<evidence type="ECO:0000313" key="1">
    <source>
        <dbReference type="EMBL" id="EUB54294.1"/>
    </source>
</evidence>
<reference evidence="1 2" key="1">
    <citation type="journal article" date="2013" name="Nat. Genet.">
        <title>The genome of the hydatid tapeworm Echinococcus granulosus.</title>
        <authorList>
            <person name="Zheng H."/>
            <person name="Zhang W."/>
            <person name="Zhang L."/>
            <person name="Zhang Z."/>
            <person name="Li J."/>
            <person name="Lu G."/>
            <person name="Zhu Y."/>
            <person name="Wang Y."/>
            <person name="Huang Y."/>
            <person name="Liu J."/>
            <person name="Kang H."/>
            <person name="Chen J."/>
            <person name="Wang L."/>
            <person name="Chen A."/>
            <person name="Yu S."/>
            <person name="Gao Z."/>
            <person name="Jin L."/>
            <person name="Gu W."/>
            <person name="Wang Z."/>
            <person name="Zhao L."/>
            <person name="Shi B."/>
            <person name="Wen H."/>
            <person name="Lin R."/>
            <person name="Jones M.K."/>
            <person name="Brejova B."/>
            <person name="Vinar T."/>
            <person name="Zhao G."/>
            <person name="McManus D.P."/>
            <person name="Chen Z."/>
            <person name="Zhou Y."/>
            <person name="Wang S."/>
        </authorList>
    </citation>
    <scope>NUCLEOTIDE SEQUENCE [LARGE SCALE GENOMIC DNA]</scope>
</reference>
<protein>
    <submittedName>
        <fullName evidence="1">Uncharacterized protein</fullName>
    </submittedName>
</protein>
<dbReference type="EMBL" id="APAU02000282">
    <property type="protein sequence ID" value="EUB54294.1"/>
    <property type="molecule type" value="Genomic_DNA"/>
</dbReference>
<gene>
    <name evidence="1" type="ORF">EGR_10845</name>
</gene>
<organism evidence="1 2">
    <name type="scientific">Echinococcus granulosus</name>
    <name type="common">Hydatid tapeworm</name>
    <dbReference type="NCBI Taxonomy" id="6210"/>
    <lineage>
        <taxon>Eukaryota</taxon>
        <taxon>Metazoa</taxon>
        <taxon>Spiralia</taxon>
        <taxon>Lophotrochozoa</taxon>
        <taxon>Platyhelminthes</taxon>
        <taxon>Cestoda</taxon>
        <taxon>Eucestoda</taxon>
        <taxon>Cyclophyllidea</taxon>
        <taxon>Taeniidae</taxon>
        <taxon>Echinococcus</taxon>
        <taxon>Echinococcus granulosus group</taxon>
    </lineage>
</organism>
<accession>W6ULA3</accession>
<evidence type="ECO:0000313" key="2">
    <source>
        <dbReference type="Proteomes" id="UP000019149"/>
    </source>
</evidence>
<dbReference type="GeneID" id="36346560"/>
<name>W6ULA3_ECHGR</name>
<proteinExistence type="predicted"/>
<dbReference type="Proteomes" id="UP000019149">
    <property type="component" value="Unassembled WGS sequence"/>
</dbReference>
<keyword evidence="2" id="KW-1185">Reference proteome</keyword>
<comment type="caution">
    <text evidence="1">The sequence shown here is derived from an EMBL/GenBank/DDBJ whole genome shotgun (WGS) entry which is preliminary data.</text>
</comment>